<evidence type="ECO:0000259" key="1">
    <source>
        <dbReference type="Pfam" id="PF11794"/>
    </source>
</evidence>
<dbReference type="InterPro" id="IPR009100">
    <property type="entry name" value="AcylCoA_DH/oxidase_NM_dom_sf"/>
</dbReference>
<dbReference type="PANTHER" id="PTHR36117:SF3">
    <property type="entry name" value="4-HYDROXYPHENYLACETATE 3-MONOOXYGENASE-RELATED"/>
    <property type="match status" value="1"/>
</dbReference>
<dbReference type="Pfam" id="PF11794">
    <property type="entry name" value="HpaB_N"/>
    <property type="match status" value="1"/>
</dbReference>
<evidence type="ECO:0000313" key="2">
    <source>
        <dbReference type="EMBL" id="GIO66365.1"/>
    </source>
</evidence>
<sequence length="103" mass="11788">MTTQAELYDLQHHPDYRERMTYCSPSTGDAVGLSFKQPVTKDDLAKRREMMTLWGERHHGLLGRSPDYMNTGLMILCGRRTAWRKETRICGSYAGILRLLPGA</sequence>
<gene>
    <name evidence="2" type="ORF">J21TS3_11860</name>
</gene>
<dbReference type="InterPro" id="IPR024674">
    <property type="entry name" value="HpaB/PvcC/4-BUDH_N"/>
</dbReference>
<keyword evidence="3" id="KW-1185">Reference proteome</keyword>
<dbReference type="PANTHER" id="PTHR36117">
    <property type="entry name" value="4-HYDROXYPHENYLACETATE 3-MONOOXYGENASE-RELATED"/>
    <property type="match status" value="1"/>
</dbReference>
<comment type="caution">
    <text evidence="2">The sequence shown here is derived from an EMBL/GenBank/DDBJ whole genome shotgun (WGS) entry which is preliminary data.</text>
</comment>
<organism evidence="2 3">
    <name type="scientific">Paenibacillus cookii</name>
    <dbReference type="NCBI Taxonomy" id="157839"/>
    <lineage>
        <taxon>Bacteria</taxon>
        <taxon>Bacillati</taxon>
        <taxon>Bacillota</taxon>
        <taxon>Bacilli</taxon>
        <taxon>Bacillales</taxon>
        <taxon>Paenibacillaceae</taxon>
        <taxon>Paenibacillus</taxon>
    </lineage>
</organism>
<dbReference type="Proteomes" id="UP000680638">
    <property type="component" value="Unassembled WGS sequence"/>
</dbReference>
<dbReference type="EMBL" id="BORW01000004">
    <property type="protein sequence ID" value="GIO66365.1"/>
    <property type="molecule type" value="Genomic_DNA"/>
</dbReference>
<dbReference type="InterPro" id="IPR004925">
    <property type="entry name" value="HpaB/PvcC/4-BUDH"/>
</dbReference>
<evidence type="ECO:0000313" key="3">
    <source>
        <dbReference type="Proteomes" id="UP000680638"/>
    </source>
</evidence>
<dbReference type="SUPFAM" id="SSF56645">
    <property type="entry name" value="Acyl-CoA dehydrogenase NM domain-like"/>
    <property type="match status" value="1"/>
</dbReference>
<accession>A0ABQ4LSX5</accession>
<protein>
    <recommendedName>
        <fullName evidence="1">HpaB/PvcC/4-BUDH N-terminal domain-containing protein</fullName>
    </recommendedName>
</protein>
<name>A0ABQ4LSX5_9BACL</name>
<proteinExistence type="predicted"/>
<dbReference type="Gene3D" id="1.10.3140.10">
    <property type="entry name" value="4-hydroxybutyryl-coa dehydratase, domain 1"/>
    <property type="match status" value="1"/>
</dbReference>
<reference evidence="2 3" key="1">
    <citation type="submission" date="2021-03" db="EMBL/GenBank/DDBJ databases">
        <title>Antimicrobial resistance genes in bacteria isolated from Japanese honey, and their potential for conferring macrolide and lincosamide resistance in the American foulbrood pathogen Paenibacillus larvae.</title>
        <authorList>
            <person name="Okamoto M."/>
            <person name="Kumagai M."/>
            <person name="Kanamori H."/>
            <person name="Takamatsu D."/>
        </authorList>
    </citation>
    <scope>NUCLEOTIDE SEQUENCE [LARGE SCALE GENOMIC DNA]</scope>
    <source>
        <strain evidence="2 3">J21TS3</strain>
    </source>
</reference>
<feature type="domain" description="HpaB/PvcC/4-BUDH N-terminal" evidence="1">
    <location>
        <begin position="2"/>
        <end position="86"/>
    </location>
</feature>